<dbReference type="CDD" id="cd09110">
    <property type="entry name" value="PLDc_CLS_1"/>
    <property type="match status" value="1"/>
</dbReference>
<evidence type="ECO:0000313" key="3">
    <source>
        <dbReference type="Proteomes" id="UP000321440"/>
    </source>
</evidence>
<feature type="domain" description="PLD phosphodiesterase" evidence="1">
    <location>
        <begin position="132"/>
        <end position="159"/>
    </location>
</feature>
<keyword evidence="3" id="KW-1185">Reference proteome</keyword>
<dbReference type="PANTHER" id="PTHR21248">
    <property type="entry name" value="CARDIOLIPIN SYNTHASE"/>
    <property type="match status" value="1"/>
</dbReference>
<dbReference type="Pfam" id="PF13091">
    <property type="entry name" value="PLDc_2"/>
    <property type="match status" value="2"/>
</dbReference>
<evidence type="ECO:0000313" key="2">
    <source>
        <dbReference type="EMBL" id="GEN44312.1"/>
    </source>
</evidence>
<sequence length="389" mass="45103">MWVLIAIAVIIIIFLITNRKEQEEDLPNYPLRQADITFFWNGRDLFDQYFEDIRNAKQFICINFFIIKKDQFGQEFIQLIKEKADEGVSVYLIVDRIGSRALSKDIRKDLKQSGVHFSFSNKISFKNFFYSVNHRNHRKITIIDGTAAYIGGFNVGNQYVNASSKFSLWRDYHLRLTGGIVKDVLDLFKRDWVRNNGVLLPVSTQSNIKGASKTQLRPTSHGSLEGSFYDLINRAQSHIKIGSPYFIPNEALISLLEEKAEQGVQVDVLYPHESDHPFVKEASIPYLKRMEQAGANVHLFNNGFYHAKLLLVDDYVIDIGTANFDRRSIYLNDEVNVLLYDEEVIKRINSYYEEDVKDSVGLYKEWLEQPNRFVMAINKAIAYIFRPLL</sequence>
<organism evidence="2 3">
    <name type="scientific">Alkalibacillus haloalkaliphilus</name>
    <dbReference type="NCBI Taxonomy" id="94136"/>
    <lineage>
        <taxon>Bacteria</taxon>
        <taxon>Bacillati</taxon>
        <taxon>Bacillota</taxon>
        <taxon>Bacilli</taxon>
        <taxon>Bacillales</taxon>
        <taxon>Bacillaceae</taxon>
        <taxon>Alkalibacillus</taxon>
    </lineage>
</organism>
<accession>A0A511W4L5</accession>
<dbReference type="CDD" id="cd09112">
    <property type="entry name" value="PLDc_CLS_2"/>
    <property type="match status" value="1"/>
</dbReference>
<comment type="caution">
    <text evidence="2">The sequence shown here is derived from an EMBL/GenBank/DDBJ whole genome shotgun (WGS) entry which is preliminary data.</text>
</comment>
<dbReference type="PROSITE" id="PS50035">
    <property type="entry name" value="PLD"/>
    <property type="match status" value="2"/>
</dbReference>
<dbReference type="SMART" id="SM00155">
    <property type="entry name" value="PLDc"/>
    <property type="match status" value="2"/>
</dbReference>
<dbReference type="InterPro" id="IPR025202">
    <property type="entry name" value="PLD-like_dom"/>
</dbReference>
<feature type="domain" description="PLD phosphodiesterase" evidence="1">
    <location>
        <begin position="301"/>
        <end position="328"/>
    </location>
</feature>
<dbReference type="EMBL" id="BJYA01000001">
    <property type="protein sequence ID" value="GEN44312.1"/>
    <property type="molecule type" value="Genomic_DNA"/>
</dbReference>
<dbReference type="RefSeq" id="WP_146813296.1">
    <property type="nucleotide sequence ID" value="NZ_BJYA01000001.1"/>
</dbReference>
<dbReference type="Gene3D" id="3.30.870.10">
    <property type="entry name" value="Endonuclease Chain A"/>
    <property type="match status" value="2"/>
</dbReference>
<dbReference type="PANTHER" id="PTHR21248:SF7">
    <property type="entry name" value="MINOR CARDIOLIPIN SYNTHASE CLSB"/>
    <property type="match status" value="1"/>
</dbReference>
<protein>
    <submittedName>
        <fullName evidence="2">Cardiolipin synthase</fullName>
    </submittedName>
</protein>
<evidence type="ECO:0000259" key="1">
    <source>
        <dbReference type="PROSITE" id="PS50035"/>
    </source>
</evidence>
<dbReference type="PIRSF" id="PIRSF000850">
    <property type="entry name" value="Phospholipase_D_PSS"/>
    <property type="match status" value="1"/>
</dbReference>
<dbReference type="OrthoDB" id="9762009at2"/>
<dbReference type="Proteomes" id="UP000321440">
    <property type="component" value="Unassembled WGS sequence"/>
</dbReference>
<dbReference type="AlphaFoldDB" id="A0A511W4L5"/>
<dbReference type="GO" id="GO:0032049">
    <property type="term" value="P:cardiolipin biosynthetic process"/>
    <property type="evidence" value="ECO:0007669"/>
    <property type="project" value="UniProtKB-ARBA"/>
</dbReference>
<proteinExistence type="predicted"/>
<dbReference type="SUPFAM" id="SSF56024">
    <property type="entry name" value="Phospholipase D/nuclease"/>
    <property type="match status" value="2"/>
</dbReference>
<gene>
    <name evidence="2" type="primary">cls</name>
    <name evidence="2" type="ORF">AHA02nite_00880</name>
</gene>
<name>A0A511W4L5_9BACI</name>
<reference evidence="2 3" key="1">
    <citation type="submission" date="2019-07" db="EMBL/GenBank/DDBJ databases">
        <title>Whole genome shotgun sequence of Alkalibacillus haloalkaliphilus NBRC 103110.</title>
        <authorList>
            <person name="Hosoyama A."/>
            <person name="Uohara A."/>
            <person name="Ohji S."/>
            <person name="Ichikawa N."/>
        </authorList>
    </citation>
    <scope>NUCLEOTIDE SEQUENCE [LARGE SCALE GENOMIC DNA]</scope>
    <source>
        <strain evidence="2 3">NBRC 103110</strain>
    </source>
</reference>
<dbReference type="GO" id="GO:0030572">
    <property type="term" value="F:phosphatidyltransferase activity"/>
    <property type="evidence" value="ECO:0007669"/>
    <property type="project" value="UniProtKB-ARBA"/>
</dbReference>
<dbReference type="InterPro" id="IPR001736">
    <property type="entry name" value="PLipase_D/transphosphatidylase"/>
</dbReference>